<dbReference type="PANTHER" id="PTHR42085">
    <property type="entry name" value="F-BOX DOMAIN-CONTAINING PROTEIN"/>
    <property type="match status" value="1"/>
</dbReference>
<dbReference type="InterPro" id="IPR038883">
    <property type="entry name" value="AN11006-like"/>
</dbReference>
<gene>
    <name evidence="3" type="ORF">EI97DRAFT_295504</name>
</gene>
<dbReference type="Pfam" id="PF26647">
    <property type="entry name" value="zf_Tbcl_3"/>
    <property type="match status" value="1"/>
</dbReference>
<sequence length="546" mass="61756">MAQTSTRSLPLAYHGRCDKHEETSIFFKCNGTRTDGTPCTSSPRSEPYHNYLPTCGRHKHQMIEAARCEAIESCGKPCYRLSAADPPFNLCLIHCGGTSTLRCYLMELPAEIRMMILGYVLPAKVPARRYHRSVPWKTYGLDLAILKMNKQICRETLDVLYGKSEFEVIVTHDKMSMMDRTWKRPSAGGSVLTWTQVHPPSILQRIRKVKLRVLLGGGTVLLPLHVGEPSSWMNHITGIDSSLFQSRDMVRKLVWVLQSNKMTHLSVEPELQAPSTWEADEVMAAIRLALEPFRELTVLKSRILGPLTVTYHRRNRNSSPVTRHVGAPNPRRAEAEDGEYRLYQRNFSTELPMHMWSGRLPLPRPAVAALRLYAELELFSSAVFMKNPSLTTPAKASDSEPFSGLDRVMHLARLAHEQCDLVMLETIKSAVLQRWCQNTHVASLQGRQVGYAARLLLRSSPVVPPAAVPPQYVDRRWDMLRMGRPPRFAGTTGQQHAEELVMTEDEARVYYHLPGRGVTWSMPKTPQMVRAARERARQLRGGYGGS</sequence>
<evidence type="ECO:0000313" key="4">
    <source>
        <dbReference type="Proteomes" id="UP000800097"/>
    </source>
</evidence>
<dbReference type="PANTHER" id="PTHR42085:SF8">
    <property type="entry name" value="F-BOX DOMAIN-CONTAINING PROTEIN"/>
    <property type="match status" value="1"/>
</dbReference>
<evidence type="ECO:0000313" key="3">
    <source>
        <dbReference type="EMBL" id="KAF2277505.1"/>
    </source>
</evidence>
<dbReference type="GeneID" id="54547654"/>
<feature type="domain" description="Probable treble clef zinc finger" evidence="1">
    <location>
        <begin position="28"/>
        <end position="63"/>
    </location>
</feature>
<name>A0A6A6JMQ3_WESOR</name>
<accession>A0A6A6JMQ3</accession>
<organism evidence="3 4">
    <name type="scientific">Westerdykella ornata</name>
    <dbReference type="NCBI Taxonomy" id="318751"/>
    <lineage>
        <taxon>Eukaryota</taxon>
        <taxon>Fungi</taxon>
        <taxon>Dikarya</taxon>
        <taxon>Ascomycota</taxon>
        <taxon>Pezizomycotina</taxon>
        <taxon>Dothideomycetes</taxon>
        <taxon>Pleosporomycetidae</taxon>
        <taxon>Pleosporales</taxon>
        <taxon>Sporormiaceae</taxon>
        <taxon>Westerdykella</taxon>
    </lineage>
</organism>
<dbReference type="InterPro" id="IPR058252">
    <property type="entry name" value="zf_Tbcl_4"/>
</dbReference>
<dbReference type="EMBL" id="ML986490">
    <property type="protein sequence ID" value="KAF2277505.1"/>
    <property type="molecule type" value="Genomic_DNA"/>
</dbReference>
<evidence type="ECO:0000259" key="1">
    <source>
        <dbReference type="Pfam" id="PF26647"/>
    </source>
</evidence>
<evidence type="ECO:0000259" key="2">
    <source>
        <dbReference type="Pfam" id="PF26648"/>
    </source>
</evidence>
<proteinExistence type="predicted"/>
<feature type="domain" description="Probable treble clef zinc finger fungi" evidence="2">
    <location>
        <begin position="65"/>
        <end position="98"/>
    </location>
</feature>
<dbReference type="AlphaFoldDB" id="A0A6A6JMQ3"/>
<protein>
    <submittedName>
        <fullName evidence="3">Uncharacterized protein</fullName>
    </submittedName>
</protein>
<dbReference type="InterPro" id="IPR058251">
    <property type="entry name" value="zf_Tbcl_3"/>
</dbReference>
<reference evidence="3" key="1">
    <citation type="journal article" date="2020" name="Stud. Mycol.">
        <title>101 Dothideomycetes genomes: a test case for predicting lifestyles and emergence of pathogens.</title>
        <authorList>
            <person name="Haridas S."/>
            <person name="Albert R."/>
            <person name="Binder M."/>
            <person name="Bloem J."/>
            <person name="Labutti K."/>
            <person name="Salamov A."/>
            <person name="Andreopoulos B."/>
            <person name="Baker S."/>
            <person name="Barry K."/>
            <person name="Bills G."/>
            <person name="Bluhm B."/>
            <person name="Cannon C."/>
            <person name="Castanera R."/>
            <person name="Culley D."/>
            <person name="Daum C."/>
            <person name="Ezra D."/>
            <person name="Gonzalez J."/>
            <person name="Henrissat B."/>
            <person name="Kuo A."/>
            <person name="Liang C."/>
            <person name="Lipzen A."/>
            <person name="Lutzoni F."/>
            <person name="Magnuson J."/>
            <person name="Mondo S."/>
            <person name="Nolan M."/>
            <person name="Ohm R."/>
            <person name="Pangilinan J."/>
            <person name="Park H.-J."/>
            <person name="Ramirez L."/>
            <person name="Alfaro M."/>
            <person name="Sun H."/>
            <person name="Tritt A."/>
            <person name="Yoshinaga Y."/>
            <person name="Zwiers L.-H."/>
            <person name="Turgeon B."/>
            <person name="Goodwin S."/>
            <person name="Spatafora J."/>
            <person name="Crous P."/>
            <person name="Grigoriev I."/>
        </authorList>
    </citation>
    <scope>NUCLEOTIDE SEQUENCE</scope>
    <source>
        <strain evidence="3">CBS 379.55</strain>
    </source>
</reference>
<dbReference type="OrthoDB" id="5600002at2759"/>
<dbReference type="RefSeq" id="XP_033655044.1">
    <property type="nucleotide sequence ID" value="XM_033794479.1"/>
</dbReference>
<dbReference type="Proteomes" id="UP000800097">
    <property type="component" value="Unassembled WGS sequence"/>
</dbReference>
<keyword evidence="4" id="KW-1185">Reference proteome</keyword>
<dbReference type="Pfam" id="PF26648">
    <property type="entry name" value="zf_Tbcl_4"/>
    <property type="match status" value="1"/>
</dbReference>